<keyword evidence="2" id="KW-1185">Reference proteome</keyword>
<name>A0A9D4G3P8_DREPO</name>
<gene>
    <name evidence="1" type="ORF">DPMN_137997</name>
</gene>
<sequence length="92" mass="10443">MYNLISAAVMKTTKVLQFKRHVLQTLFYTTLTRRTSSLDSERVKNTDLGLVNVSSVQSDIQVPADLKQLQYTRSEAKRQAEAFTGCPLFDQT</sequence>
<protein>
    <submittedName>
        <fullName evidence="1">Uncharacterized protein</fullName>
    </submittedName>
</protein>
<comment type="caution">
    <text evidence="1">The sequence shown here is derived from an EMBL/GenBank/DDBJ whole genome shotgun (WGS) entry which is preliminary data.</text>
</comment>
<evidence type="ECO:0000313" key="1">
    <source>
        <dbReference type="EMBL" id="KAH3809622.1"/>
    </source>
</evidence>
<dbReference type="Proteomes" id="UP000828390">
    <property type="component" value="Unassembled WGS sequence"/>
</dbReference>
<dbReference type="EMBL" id="JAIWYP010000006">
    <property type="protein sequence ID" value="KAH3809622.1"/>
    <property type="molecule type" value="Genomic_DNA"/>
</dbReference>
<evidence type="ECO:0000313" key="2">
    <source>
        <dbReference type="Proteomes" id="UP000828390"/>
    </source>
</evidence>
<proteinExistence type="predicted"/>
<dbReference type="AlphaFoldDB" id="A0A9D4G3P8"/>
<reference evidence="1" key="1">
    <citation type="journal article" date="2019" name="bioRxiv">
        <title>The Genome of the Zebra Mussel, Dreissena polymorpha: A Resource for Invasive Species Research.</title>
        <authorList>
            <person name="McCartney M.A."/>
            <person name="Auch B."/>
            <person name="Kono T."/>
            <person name="Mallez S."/>
            <person name="Zhang Y."/>
            <person name="Obille A."/>
            <person name="Becker A."/>
            <person name="Abrahante J.E."/>
            <person name="Garbe J."/>
            <person name="Badalamenti J.P."/>
            <person name="Herman A."/>
            <person name="Mangelson H."/>
            <person name="Liachko I."/>
            <person name="Sullivan S."/>
            <person name="Sone E.D."/>
            <person name="Koren S."/>
            <person name="Silverstein K.A.T."/>
            <person name="Beckman K.B."/>
            <person name="Gohl D.M."/>
        </authorList>
    </citation>
    <scope>NUCLEOTIDE SEQUENCE</scope>
    <source>
        <strain evidence="1">Duluth1</strain>
        <tissue evidence="1">Whole animal</tissue>
    </source>
</reference>
<reference evidence="1" key="2">
    <citation type="submission" date="2020-11" db="EMBL/GenBank/DDBJ databases">
        <authorList>
            <person name="McCartney M.A."/>
            <person name="Auch B."/>
            <person name="Kono T."/>
            <person name="Mallez S."/>
            <person name="Becker A."/>
            <person name="Gohl D.M."/>
            <person name="Silverstein K.A.T."/>
            <person name="Koren S."/>
            <person name="Bechman K.B."/>
            <person name="Herman A."/>
            <person name="Abrahante J.E."/>
            <person name="Garbe J."/>
        </authorList>
    </citation>
    <scope>NUCLEOTIDE SEQUENCE</scope>
    <source>
        <strain evidence="1">Duluth1</strain>
        <tissue evidence="1">Whole animal</tissue>
    </source>
</reference>
<organism evidence="1 2">
    <name type="scientific">Dreissena polymorpha</name>
    <name type="common">Zebra mussel</name>
    <name type="synonym">Mytilus polymorpha</name>
    <dbReference type="NCBI Taxonomy" id="45954"/>
    <lineage>
        <taxon>Eukaryota</taxon>
        <taxon>Metazoa</taxon>
        <taxon>Spiralia</taxon>
        <taxon>Lophotrochozoa</taxon>
        <taxon>Mollusca</taxon>
        <taxon>Bivalvia</taxon>
        <taxon>Autobranchia</taxon>
        <taxon>Heteroconchia</taxon>
        <taxon>Euheterodonta</taxon>
        <taxon>Imparidentia</taxon>
        <taxon>Neoheterodontei</taxon>
        <taxon>Myida</taxon>
        <taxon>Dreissenoidea</taxon>
        <taxon>Dreissenidae</taxon>
        <taxon>Dreissena</taxon>
    </lineage>
</organism>
<accession>A0A9D4G3P8</accession>